<reference evidence="4 5" key="1">
    <citation type="journal article" date="2019" name="BMC Genomics">
        <title>New insights from Opisthorchis felineus genome: update on genomics of the epidemiologically important liver flukes.</title>
        <authorList>
            <person name="Ershov N.I."/>
            <person name="Mordvinov V.A."/>
            <person name="Prokhortchouk E.B."/>
            <person name="Pakharukova M.Y."/>
            <person name="Gunbin K.V."/>
            <person name="Ustyantsev K."/>
            <person name="Genaev M.A."/>
            <person name="Blinov A.G."/>
            <person name="Mazur A."/>
            <person name="Boulygina E."/>
            <person name="Tsygankova S."/>
            <person name="Khrameeva E."/>
            <person name="Chekanov N."/>
            <person name="Fan G."/>
            <person name="Xiao A."/>
            <person name="Zhang H."/>
            <person name="Xu X."/>
            <person name="Yang H."/>
            <person name="Solovyev V."/>
            <person name="Lee S.M."/>
            <person name="Liu X."/>
            <person name="Afonnikov D.A."/>
            <person name="Skryabin K.G."/>
        </authorList>
    </citation>
    <scope>NUCLEOTIDE SEQUENCE [LARGE SCALE GENOMIC DNA]</scope>
    <source>
        <strain evidence="4">AK-0245</strain>
        <tissue evidence="4">Whole organism</tissue>
    </source>
</reference>
<dbReference type="Gene3D" id="4.10.410.10">
    <property type="entry name" value="Pancreatic trypsin inhibitor Kunitz domain"/>
    <property type="match status" value="1"/>
</dbReference>
<dbReference type="OrthoDB" id="4473401at2759"/>
<dbReference type="GO" id="GO:0005615">
    <property type="term" value="C:extracellular space"/>
    <property type="evidence" value="ECO:0007669"/>
    <property type="project" value="TreeGrafter"/>
</dbReference>
<dbReference type="PROSITE" id="PS00280">
    <property type="entry name" value="BPTI_KUNITZ_1"/>
    <property type="match status" value="1"/>
</dbReference>
<dbReference type="CDD" id="cd00109">
    <property type="entry name" value="Kunitz-type"/>
    <property type="match status" value="1"/>
</dbReference>
<dbReference type="InterPro" id="IPR050098">
    <property type="entry name" value="TFPI/VKTCI-like"/>
</dbReference>
<dbReference type="Proteomes" id="UP000308267">
    <property type="component" value="Unassembled WGS sequence"/>
</dbReference>
<dbReference type="PROSITE" id="PS50279">
    <property type="entry name" value="BPTI_KUNITZ_2"/>
    <property type="match status" value="1"/>
</dbReference>
<dbReference type="PANTHER" id="PTHR10083:SF374">
    <property type="entry name" value="BPTI_KUNITZ INHIBITOR DOMAIN-CONTAINING PROTEIN"/>
    <property type="match status" value="1"/>
</dbReference>
<dbReference type="AlphaFoldDB" id="A0A4V3SGM5"/>
<dbReference type="InterPro" id="IPR036880">
    <property type="entry name" value="Kunitz_BPTI_sf"/>
</dbReference>
<dbReference type="Pfam" id="PF00014">
    <property type="entry name" value="Kunitz_BPTI"/>
    <property type="match status" value="1"/>
</dbReference>
<proteinExistence type="predicted"/>
<evidence type="ECO:0000313" key="4">
    <source>
        <dbReference type="EMBL" id="TGZ72914.1"/>
    </source>
</evidence>
<sequence>MDVRQDTFVHIHEIMTGLIPALFSIVALVASIQDICHLPKDPGDCKAFFSYVYFNGESGECEEFIYGGCDGNANRFKSFEDCEQACLQ</sequence>
<evidence type="ECO:0000313" key="5">
    <source>
        <dbReference type="Proteomes" id="UP000308267"/>
    </source>
</evidence>
<feature type="transmembrane region" description="Helical" evidence="2">
    <location>
        <begin position="14"/>
        <end position="32"/>
    </location>
</feature>
<dbReference type="PANTHER" id="PTHR10083">
    <property type="entry name" value="KUNITZ-TYPE PROTEASE INHIBITOR-RELATED"/>
    <property type="match status" value="1"/>
</dbReference>
<dbReference type="InterPro" id="IPR020901">
    <property type="entry name" value="Prtase_inh_Kunz-CS"/>
</dbReference>
<feature type="domain" description="BPTI/Kunitz inhibitor" evidence="3">
    <location>
        <begin position="36"/>
        <end position="86"/>
    </location>
</feature>
<evidence type="ECO:0000256" key="1">
    <source>
        <dbReference type="ARBA" id="ARBA00023157"/>
    </source>
</evidence>
<dbReference type="InterPro" id="IPR002223">
    <property type="entry name" value="Kunitz_BPTI"/>
</dbReference>
<accession>A0A4V3SGM5</accession>
<dbReference type="EMBL" id="SJOL01003187">
    <property type="protein sequence ID" value="TGZ72914.1"/>
    <property type="molecule type" value="Genomic_DNA"/>
</dbReference>
<dbReference type="SUPFAM" id="SSF57362">
    <property type="entry name" value="BPTI-like"/>
    <property type="match status" value="1"/>
</dbReference>
<dbReference type="STRING" id="147828.A0A4V3SGM5"/>
<gene>
    <name evidence="4" type="ORF">CRM22_001804</name>
</gene>
<keyword evidence="2" id="KW-0472">Membrane</keyword>
<evidence type="ECO:0000259" key="3">
    <source>
        <dbReference type="PROSITE" id="PS50279"/>
    </source>
</evidence>
<organism evidence="4 5">
    <name type="scientific">Opisthorchis felineus</name>
    <dbReference type="NCBI Taxonomy" id="147828"/>
    <lineage>
        <taxon>Eukaryota</taxon>
        <taxon>Metazoa</taxon>
        <taxon>Spiralia</taxon>
        <taxon>Lophotrochozoa</taxon>
        <taxon>Platyhelminthes</taxon>
        <taxon>Trematoda</taxon>
        <taxon>Digenea</taxon>
        <taxon>Opisthorchiida</taxon>
        <taxon>Opisthorchiata</taxon>
        <taxon>Opisthorchiidae</taxon>
        <taxon>Opisthorchis</taxon>
    </lineage>
</organism>
<dbReference type="GO" id="GO:0004867">
    <property type="term" value="F:serine-type endopeptidase inhibitor activity"/>
    <property type="evidence" value="ECO:0007669"/>
    <property type="project" value="InterPro"/>
</dbReference>
<keyword evidence="2" id="KW-1133">Transmembrane helix</keyword>
<comment type="caution">
    <text evidence="4">The sequence shown here is derived from an EMBL/GenBank/DDBJ whole genome shotgun (WGS) entry which is preliminary data.</text>
</comment>
<name>A0A4V3SGM5_OPIFE</name>
<protein>
    <recommendedName>
        <fullName evidence="3">BPTI/Kunitz inhibitor domain-containing protein</fullName>
    </recommendedName>
</protein>
<dbReference type="SMART" id="SM00131">
    <property type="entry name" value="KU"/>
    <property type="match status" value="1"/>
</dbReference>
<dbReference type="FunFam" id="4.10.410.10:FF:000004">
    <property type="entry name" value="Tissue factor pathway inhibitor"/>
    <property type="match status" value="1"/>
</dbReference>
<evidence type="ECO:0000256" key="2">
    <source>
        <dbReference type="SAM" id="Phobius"/>
    </source>
</evidence>
<keyword evidence="1" id="KW-1015">Disulfide bond</keyword>
<keyword evidence="5" id="KW-1185">Reference proteome</keyword>
<keyword evidence="2" id="KW-0812">Transmembrane</keyword>
<dbReference type="PRINTS" id="PR00759">
    <property type="entry name" value="BASICPTASE"/>
</dbReference>